<proteinExistence type="predicted"/>
<feature type="region of interest" description="Disordered" evidence="2">
    <location>
        <begin position="272"/>
        <end position="381"/>
    </location>
</feature>
<feature type="region of interest" description="Disordered" evidence="2">
    <location>
        <begin position="35"/>
        <end position="57"/>
    </location>
</feature>
<feature type="compositionally biased region" description="Acidic residues" evidence="2">
    <location>
        <begin position="333"/>
        <end position="347"/>
    </location>
</feature>
<feature type="compositionally biased region" description="Basic residues" evidence="2">
    <location>
        <begin position="299"/>
        <end position="311"/>
    </location>
</feature>
<dbReference type="OrthoDB" id="3269067at2759"/>
<evidence type="ECO:0000313" key="3">
    <source>
        <dbReference type="EMBL" id="PFH53988.1"/>
    </source>
</evidence>
<feature type="compositionally biased region" description="Polar residues" evidence="2">
    <location>
        <begin position="197"/>
        <end position="215"/>
    </location>
</feature>
<gene>
    <name evidence="3" type="ORF">AMATHDRAFT_778</name>
</gene>
<sequence length="381" mass="42315">MTANSPTSLLTDSINAFSRSALRSLKDLESQLAQAHAEAREARKERDDAVKQVHASQLETQAQKQDVLSYKASLAQAELSIAHQTDVITQLHREVNHWKEQARNWQEHFNRVEQERCALSTRLDELVTEAFQNTSTTVPITPSQLFGGLEPSLAATTKRLPTESYITSHTQHQEVVKANKSTASLSDKDPLARSGPTHKTSTTVHTPQRSNAPSKSKTEKNGEPSKKSSNTKLSRKPRKSVVHPSEKFTTQRIGEPTQLVIRRVQAVVHVKSEDEEGDIGNLPPESLSSCDEHEGPPSKTRRNRNISRKTTQKTVQDDDEVKRKTTVFSGSAADEDSFAESDGDDELMLVGDVTNEGKKLWPISVSPNKKRRLNSTKSSKS</sequence>
<feature type="region of interest" description="Disordered" evidence="2">
    <location>
        <begin position="167"/>
        <end position="253"/>
    </location>
</feature>
<evidence type="ECO:0000256" key="2">
    <source>
        <dbReference type="SAM" id="MobiDB-lite"/>
    </source>
</evidence>
<keyword evidence="4" id="KW-1185">Reference proteome</keyword>
<feature type="compositionally biased region" description="Basic and acidic residues" evidence="2">
    <location>
        <begin position="37"/>
        <end position="51"/>
    </location>
</feature>
<organism evidence="3 4">
    <name type="scientific">Amanita thiersii Skay4041</name>
    <dbReference type="NCBI Taxonomy" id="703135"/>
    <lineage>
        <taxon>Eukaryota</taxon>
        <taxon>Fungi</taxon>
        <taxon>Dikarya</taxon>
        <taxon>Basidiomycota</taxon>
        <taxon>Agaricomycotina</taxon>
        <taxon>Agaricomycetes</taxon>
        <taxon>Agaricomycetidae</taxon>
        <taxon>Agaricales</taxon>
        <taxon>Pluteineae</taxon>
        <taxon>Amanitaceae</taxon>
        <taxon>Amanita</taxon>
    </lineage>
</organism>
<dbReference type="AlphaFoldDB" id="A0A2A9NV54"/>
<reference evidence="3 4" key="1">
    <citation type="submission" date="2014-02" db="EMBL/GenBank/DDBJ databases">
        <title>Transposable element dynamics among asymbiotic and ectomycorrhizal Amanita fungi.</title>
        <authorList>
            <consortium name="DOE Joint Genome Institute"/>
            <person name="Hess J."/>
            <person name="Skrede I."/>
            <person name="Wolfe B."/>
            <person name="LaButti K."/>
            <person name="Ohm R.A."/>
            <person name="Grigoriev I.V."/>
            <person name="Pringle A."/>
        </authorList>
    </citation>
    <scope>NUCLEOTIDE SEQUENCE [LARGE SCALE GENOMIC DNA]</scope>
    <source>
        <strain evidence="3 4">SKay4041</strain>
    </source>
</reference>
<evidence type="ECO:0000313" key="4">
    <source>
        <dbReference type="Proteomes" id="UP000242287"/>
    </source>
</evidence>
<evidence type="ECO:0000256" key="1">
    <source>
        <dbReference type="SAM" id="Coils"/>
    </source>
</evidence>
<feature type="compositionally biased region" description="Basic residues" evidence="2">
    <location>
        <begin position="368"/>
        <end position="381"/>
    </location>
</feature>
<name>A0A2A9NV54_9AGAR</name>
<protein>
    <submittedName>
        <fullName evidence="3">Uncharacterized protein</fullName>
    </submittedName>
</protein>
<feature type="coiled-coil region" evidence="1">
    <location>
        <begin position="88"/>
        <end position="115"/>
    </location>
</feature>
<dbReference type="Proteomes" id="UP000242287">
    <property type="component" value="Unassembled WGS sequence"/>
</dbReference>
<feature type="compositionally biased region" description="Basic and acidic residues" evidence="2">
    <location>
        <begin position="216"/>
        <end position="226"/>
    </location>
</feature>
<accession>A0A2A9NV54</accession>
<keyword evidence="1" id="KW-0175">Coiled coil</keyword>
<dbReference type="EMBL" id="KZ301971">
    <property type="protein sequence ID" value="PFH53988.1"/>
    <property type="molecule type" value="Genomic_DNA"/>
</dbReference>